<feature type="transmembrane region" description="Helical" evidence="1">
    <location>
        <begin position="112"/>
        <end position="132"/>
    </location>
</feature>
<dbReference type="Proteomes" id="UP000254065">
    <property type="component" value="Unassembled WGS sequence"/>
</dbReference>
<feature type="transmembrane region" description="Helical" evidence="1">
    <location>
        <begin position="185"/>
        <end position="206"/>
    </location>
</feature>
<feature type="transmembrane region" description="Helical" evidence="1">
    <location>
        <begin position="735"/>
        <end position="753"/>
    </location>
</feature>
<name>A0A378U7D2_9GAMM</name>
<feature type="transmembrane region" description="Helical" evidence="1">
    <location>
        <begin position="321"/>
        <end position="339"/>
    </location>
</feature>
<feature type="transmembrane region" description="Helical" evidence="1">
    <location>
        <begin position="702"/>
        <end position="723"/>
    </location>
</feature>
<proteinExistence type="predicted"/>
<keyword evidence="1" id="KW-0812">Transmembrane</keyword>
<feature type="transmembrane region" description="Helical" evidence="1">
    <location>
        <begin position="495"/>
        <end position="516"/>
    </location>
</feature>
<feature type="transmembrane region" description="Helical" evidence="1">
    <location>
        <begin position="765"/>
        <end position="786"/>
    </location>
</feature>
<feature type="transmembrane region" description="Helical" evidence="1">
    <location>
        <begin position="528"/>
        <end position="546"/>
    </location>
</feature>
<accession>A0A378U7D2</accession>
<feature type="transmembrane region" description="Helical" evidence="1">
    <location>
        <begin position="392"/>
        <end position="413"/>
    </location>
</feature>
<gene>
    <name evidence="2" type="ORF">NCTC12877_02726</name>
</gene>
<sequence>MLSTTPSFCTPALAGALADTVVAGVAGLSLPALSAALTLTKELSLTLSAGKVALPSTTCTSPLAGSGFQVLVAPSYFKVAVLLAPCSGVYEMVTVSPSCGSFGKSAVTLPSLLATGVGAVGLVVFIVITAGFTTPTLPAGSLTLTLMVFAPSLSSLVGVALHSPFSSTFTSTTSGAPPFWAGKVAITVSPLLPVPLIVGVVSLVMLSPLTPVSESGSRVAVVPVGAVVSTVTFTTGKSVLVPVVLSVTSTPIWFSPSLSALVGTTSHVPPLPTVTVFSSGVPSFEGKVTLIVSPSLPLPVIFGMVLLVIPSPLSPESELGSRVAVAVGLVVFIVITAGFTTPTLPAGSLTLTLMVFAPSLSSLVGVALHSPFSSTFTSTTSGAPPFWAGKVAITVSPLLPVPLIVGVVSLVMLSPLTPVSESGSRVAVVPVGAVVSTVTFTTGKSVLVPVVLSVTSTPIWFSPSLSALVGTTSHVPPLPTVTVFSSGVPSFEGKVTLIVSPSLPLPVIFGMVLLVIPSPLSPESELGSRVAVAVGLVVFIVITAGFTTPTLPAGSLTLTLMVFAPSLSSLVGVALHSPFSSTFTSTTSGAPPFWAGKVAITVSPLLPVPLIVGVVSLVMLSPLTPVSESGSRVAVVPVGAVVSTVTFTTGKSVLVPVVLSVTSTPIWFSPSLSALVGTTSHVPPLPTVTVFSSGVPSFEGKVTLIVSPSLPLPVIFGMVLLVIPSPLSPESELGSRVAVAVGLVVFIVITAGFTTPTLPAGSLTLTLMVFAPSLSSLVGVALHSPFSSTFTSTTSGAPPFWAGKVAITVSPLLPVPLIVGVVSLVMLSPLTPVSESGSRVAVVPVGAVVSTVTTTGSLGSLT</sequence>
<reference evidence="2 3" key="1">
    <citation type="submission" date="2018-06" db="EMBL/GenBank/DDBJ databases">
        <authorList>
            <consortium name="Pathogen Informatics"/>
            <person name="Doyle S."/>
        </authorList>
    </citation>
    <scope>NUCLEOTIDE SEQUENCE [LARGE SCALE GENOMIC DNA]</scope>
    <source>
        <strain evidence="2 3">NCTC12877</strain>
    </source>
</reference>
<organism evidence="2 3">
    <name type="scientific">Moraxella caprae</name>
    <dbReference type="NCBI Taxonomy" id="90240"/>
    <lineage>
        <taxon>Bacteria</taxon>
        <taxon>Pseudomonadati</taxon>
        <taxon>Pseudomonadota</taxon>
        <taxon>Gammaproteobacteria</taxon>
        <taxon>Moraxellales</taxon>
        <taxon>Moraxellaceae</taxon>
        <taxon>Moraxella</taxon>
    </lineage>
</organism>
<protein>
    <submittedName>
        <fullName evidence="2">Uncharacterized protein</fullName>
    </submittedName>
</protein>
<evidence type="ECO:0000313" key="3">
    <source>
        <dbReference type="Proteomes" id="UP000254065"/>
    </source>
</evidence>
<dbReference type="EMBL" id="UGQB01000006">
    <property type="protein sequence ID" value="STZ70252.1"/>
    <property type="molecule type" value="Genomic_DNA"/>
</dbReference>
<feature type="transmembrane region" description="Helical" evidence="1">
    <location>
        <begin position="840"/>
        <end position="861"/>
    </location>
</feature>
<feature type="transmembrane region" description="Helical" evidence="1">
    <location>
        <begin position="599"/>
        <end position="620"/>
    </location>
</feature>
<dbReference type="AlphaFoldDB" id="A0A378U7D2"/>
<evidence type="ECO:0000313" key="2">
    <source>
        <dbReference type="EMBL" id="STZ70252.1"/>
    </source>
</evidence>
<keyword evidence="1" id="KW-0472">Membrane</keyword>
<keyword evidence="1" id="KW-1133">Transmembrane helix</keyword>
<feature type="transmembrane region" description="Helical" evidence="1">
    <location>
        <begin position="806"/>
        <end position="828"/>
    </location>
</feature>
<feature type="transmembrane region" description="Helical" evidence="1">
    <location>
        <begin position="288"/>
        <end position="309"/>
    </location>
</feature>
<keyword evidence="3" id="KW-1185">Reference proteome</keyword>
<evidence type="ECO:0000256" key="1">
    <source>
        <dbReference type="SAM" id="Phobius"/>
    </source>
</evidence>
<feature type="transmembrane region" description="Helical" evidence="1">
    <location>
        <begin position="144"/>
        <end position="165"/>
    </location>
</feature>